<evidence type="ECO:0000256" key="6">
    <source>
        <dbReference type="SAM" id="Phobius"/>
    </source>
</evidence>
<feature type="transmembrane region" description="Helical" evidence="6">
    <location>
        <begin position="73"/>
        <end position="94"/>
    </location>
</feature>
<accession>A0A5C3EDR3</accession>
<dbReference type="PANTHER" id="PTHR31465">
    <property type="entry name" value="PROTEIN RTA1-RELATED"/>
    <property type="match status" value="1"/>
</dbReference>
<keyword evidence="4 6" id="KW-0472">Membrane</keyword>
<gene>
    <name evidence="7" type="ORF">UTRI_10227</name>
</gene>
<dbReference type="GO" id="GO:0016020">
    <property type="term" value="C:membrane"/>
    <property type="evidence" value="ECO:0007669"/>
    <property type="project" value="UniProtKB-SubCell"/>
</dbReference>
<feature type="transmembrane region" description="Helical" evidence="6">
    <location>
        <begin position="219"/>
        <end position="243"/>
    </location>
</feature>
<evidence type="ECO:0000313" key="8">
    <source>
        <dbReference type="Proteomes" id="UP000324022"/>
    </source>
</evidence>
<dbReference type="Pfam" id="PF04479">
    <property type="entry name" value="RTA1"/>
    <property type="match status" value="2"/>
</dbReference>
<keyword evidence="2 6" id="KW-0812">Transmembrane</keyword>
<evidence type="ECO:0000256" key="4">
    <source>
        <dbReference type="ARBA" id="ARBA00023136"/>
    </source>
</evidence>
<evidence type="ECO:0000256" key="1">
    <source>
        <dbReference type="ARBA" id="ARBA00004141"/>
    </source>
</evidence>
<dbReference type="EMBL" id="OOIN01000025">
    <property type="protein sequence ID" value="SPO28804.1"/>
    <property type="molecule type" value="Genomic_DNA"/>
</dbReference>
<sequence>MSDIDYSRYTVLKYQPDDTGNLVVGIIYAVLALYFFVAAFVSKAKWTLVLPIGAAFSAVGFFIRIPLTRYNMSLGLFIVQQMFVVISPAAFFAFNYSLFGRWIQTIDPRFNSAARSGAYYYPTSSDTDVELVNSARHHDGDYDKAIHESSGDGFPSSGAGSGSGGSKGLMEKSKYSFIPPRLVTRIFVCSDIVTFIVQVAAGGIQSTGDPNLVSIGDHLFLAGVAAQGASYILFSFLVTYALVRLVHGKQRGFGNLSSGSKKFVYAIALSSLMIIIRSVYRIIEFAQGNDGYLVSHEKYLFALDAAPLIIAISVWVIVWPPRLFKSIR</sequence>
<organism evidence="7 8">
    <name type="scientific">Ustilago trichophora</name>
    <dbReference type="NCBI Taxonomy" id="86804"/>
    <lineage>
        <taxon>Eukaryota</taxon>
        <taxon>Fungi</taxon>
        <taxon>Dikarya</taxon>
        <taxon>Basidiomycota</taxon>
        <taxon>Ustilaginomycotina</taxon>
        <taxon>Ustilaginomycetes</taxon>
        <taxon>Ustilaginales</taxon>
        <taxon>Ustilaginaceae</taxon>
        <taxon>Ustilago</taxon>
    </lineage>
</organism>
<feature type="region of interest" description="Disordered" evidence="5">
    <location>
        <begin position="148"/>
        <end position="167"/>
    </location>
</feature>
<dbReference type="InterPro" id="IPR007568">
    <property type="entry name" value="RTA1"/>
</dbReference>
<feature type="transmembrane region" description="Helical" evidence="6">
    <location>
        <begin position="300"/>
        <end position="319"/>
    </location>
</feature>
<dbReference type="AlphaFoldDB" id="A0A5C3EDR3"/>
<evidence type="ECO:0000256" key="5">
    <source>
        <dbReference type="SAM" id="MobiDB-lite"/>
    </source>
</evidence>
<proteinExistence type="predicted"/>
<feature type="transmembrane region" description="Helical" evidence="6">
    <location>
        <begin position="182"/>
        <end position="204"/>
    </location>
</feature>
<dbReference type="PANTHER" id="PTHR31465:SF1">
    <property type="entry name" value="PROTEIN RTA1-RELATED"/>
    <property type="match status" value="1"/>
</dbReference>
<reference evidence="7 8" key="1">
    <citation type="submission" date="2018-03" db="EMBL/GenBank/DDBJ databases">
        <authorList>
            <person name="Guldener U."/>
        </authorList>
    </citation>
    <scope>NUCLEOTIDE SEQUENCE [LARGE SCALE GENOMIC DNA]</scope>
    <source>
        <strain evidence="7 8">NBRC100155</strain>
    </source>
</reference>
<comment type="subcellular location">
    <subcellularLocation>
        <location evidence="1">Membrane</location>
        <topology evidence="1">Multi-pass membrane protein</topology>
    </subcellularLocation>
</comment>
<keyword evidence="8" id="KW-1185">Reference proteome</keyword>
<keyword evidence="3 6" id="KW-1133">Transmembrane helix</keyword>
<name>A0A5C3EDR3_9BASI</name>
<dbReference type="Proteomes" id="UP000324022">
    <property type="component" value="Unassembled WGS sequence"/>
</dbReference>
<evidence type="ECO:0000313" key="7">
    <source>
        <dbReference type="EMBL" id="SPO28804.1"/>
    </source>
</evidence>
<evidence type="ECO:0000256" key="2">
    <source>
        <dbReference type="ARBA" id="ARBA00022692"/>
    </source>
</evidence>
<feature type="transmembrane region" description="Helical" evidence="6">
    <location>
        <begin position="263"/>
        <end position="280"/>
    </location>
</feature>
<dbReference type="OrthoDB" id="3358017at2759"/>
<protein>
    <submittedName>
        <fullName evidence="7">Uncharacterized protein</fullName>
    </submittedName>
</protein>
<feature type="transmembrane region" description="Helical" evidence="6">
    <location>
        <begin position="20"/>
        <end position="41"/>
    </location>
</feature>
<feature type="transmembrane region" description="Helical" evidence="6">
    <location>
        <begin position="48"/>
        <end position="67"/>
    </location>
</feature>
<evidence type="ECO:0000256" key="3">
    <source>
        <dbReference type="ARBA" id="ARBA00022989"/>
    </source>
</evidence>